<dbReference type="InterPro" id="IPR014716">
    <property type="entry name" value="Fibrinogen_a/b/g_C_1"/>
</dbReference>
<dbReference type="PROSITE" id="PS51406">
    <property type="entry name" value="FIBRINOGEN_C_2"/>
    <property type="match status" value="1"/>
</dbReference>
<dbReference type="CDD" id="cd00087">
    <property type="entry name" value="FReD"/>
    <property type="match status" value="1"/>
</dbReference>
<feature type="coiled-coil region" evidence="1">
    <location>
        <begin position="19"/>
        <end position="46"/>
    </location>
</feature>
<dbReference type="InterPro" id="IPR036056">
    <property type="entry name" value="Fibrinogen-like_C"/>
</dbReference>
<dbReference type="PANTHER" id="PTHR19143">
    <property type="entry name" value="FIBRINOGEN/TENASCIN/ANGIOPOEITIN"/>
    <property type="match status" value="1"/>
</dbReference>
<gene>
    <name evidence="3" type="ORF">PEVE_00031083</name>
</gene>
<feature type="domain" description="Fibrinogen C-terminal" evidence="2">
    <location>
        <begin position="51"/>
        <end position="266"/>
    </location>
</feature>
<keyword evidence="1" id="KW-0175">Coiled coil</keyword>
<accession>A0ABN8MCT8</accession>
<reference evidence="3 4" key="1">
    <citation type="submission" date="2022-05" db="EMBL/GenBank/DDBJ databases">
        <authorList>
            <consortium name="Genoscope - CEA"/>
            <person name="William W."/>
        </authorList>
    </citation>
    <scope>NUCLEOTIDE SEQUENCE [LARGE SCALE GENOMIC DNA]</scope>
</reference>
<dbReference type="InterPro" id="IPR050373">
    <property type="entry name" value="Fibrinogen_C-term_domain"/>
</dbReference>
<evidence type="ECO:0000259" key="2">
    <source>
        <dbReference type="PROSITE" id="PS51406"/>
    </source>
</evidence>
<dbReference type="InterPro" id="IPR002181">
    <property type="entry name" value="Fibrinogen_a/b/g_C_dom"/>
</dbReference>
<dbReference type="SUPFAM" id="SSF56496">
    <property type="entry name" value="Fibrinogen C-terminal domain-like"/>
    <property type="match status" value="1"/>
</dbReference>
<evidence type="ECO:0000256" key="1">
    <source>
        <dbReference type="SAM" id="Coils"/>
    </source>
</evidence>
<proteinExistence type="predicted"/>
<name>A0ABN8MCT8_9CNID</name>
<comment type="caution">
    <text evidence="3">The sequence shown here is derived from an EMBL/GenBank/DDBJ whole genome shotgun (WGS) entry which is preliminary data.</text>
</comment>
<protein>
    <recommendedName>
        <fullName evidence="2">Fibrinogen C-terminal domain-containing protein</fullName>
    </recommendedName>
</protein>
<dbReference type="Proteomes" id="UP001159427">
    <property type="component" value="Unassembled WGS sequence"/>
</dbReference>
<dbReference type="Gene3D" id="3.90.215.10">
    <property type="entry name" value="Gamma Fibrinogen, chain A, domain 1"/>
    <property type="match status" value="1"/>
</dbReference>
<dbReference type="Pfam" id="PF00147">
    <property type="entry name" value="Fibrinogen_C"/>
    <property type="match status" value="1"/>
</dbReference>
<evidence type="ECO:0000313" key="3">
    <source>
        <dbReference type="EMBL" id="CAH3027225.1"/>
    </source>
</evidence>
<keyword evidence="4" id="KW-1185">Reference proteome</keyword>
<organism evidence="3 4">
    <name type="scientific">Porites evermanni</name>
    <dbReference type="NCBI Taxonomy" id="104178"/>
    <lineage>
        <taxon>Eukaryota</taxon>
        <taxon>Metazoa</taxon>
        <taxon>Cnidaria</taxon>
        <taxon>Anthozoa</taxon>
        <taxon>Hexacorallia</taxon>
        <taxon>Scleractinia</taxon>
        <taxon>Fungiina</taxon>
        <taxon>Poritidae</taxon>
        <taxon>Porites</taxon>
    </lineage>
</organism>
<dbReference type="SMART" id="SM00186">
    <property type="entry name" value="FBG"/>
    <property type="match status" value="1"/>
</dbReference>
<sequence>MENTGDEVGCLAAEIKQPIIDLKEKIRAIKEQLAELTEEIRTMKVKQSEGRVFGGVYKDCGHAYQSGMKISGMYQIDPDGQGIFTAYCDQKTSGGGWTVFQKRHDGSVDFYKGWNAYKRGFGDPKGDYWLGLDNIHRLTKDDDKKIRVDLAHHNETAFAEYSLFAVRNETGKYELILGGYSGTAGDSFTYHAYKPFTTKDRDNDASPNENCAVKEYGAWWYKNCYRSNLNAQYLNGQVNEQGMVWYSWKNDYISVTRSEMKIRPKVF</sequence>
<dbReference type="EMBL" id="CALNXI010000442">
    <property type="protein sequence ID" value="CAH3027225.1"/>
    <property type="molecule type" value="Genomic_DNA"/>
</dbReference>
<dbReference type="NCBIfam" id="NF040941">
    <property type="entry name" value="GGGWT_bact"/>
    <property type="match status" value="1"/>
</dbReference>
<evidence type="ECO:0000313" key="4">
    <source>
        <dbReference type="Proteomes" id="UP001159427"/>
    </source>
</evidence>